<dbReference type="GO" id="GO:0006526">
    <property type="term" value="P:L-arginine biosynthetic process"/>
    <property type="evidence" value="ECO:0007669"/>
    <property type="project" value="TreeGrafter"/>
</dbReference>
<evidence type="ECO:0000256" key="1">
    <source>
        <dbReference type="ARBA" id="ARBA00001947"/>
    </source>
</evidence>
<comment type="cofactor">
    <cofactor evidence="1">
        <name>Zn(2+)</name>
        <dbReference type="ChEBI" id="CHEBI:29105"/>
    </cofactor>
</comment>
<dbReference type="EMBL" id="ANHY01000013">
    <property type="protein sequence ID" value="EKV29226.1"/>
    <property type="molecule type" value="Genomic_DNA"/>
</dbReference>
<gene>
    <name evidence="7" type="ORF">C882_0533</name>
</gene>
<dbReference type="SUPFAM" id="SSF53187">
    <property type="entry name" value="Zn-dependent exopeptidases"/>
    <property type="match status" value="1"/>
</dbReference>
<protein>
    <submittedName>
        <fullName evidence="7">Acetylornithine deacetylase</fullName>
    </submittedName>
</protein>
<dbReference type="PANTHER" id="PTHR43808:SF31">
    <property type="entry name" value="N-ACETYL-L-CITRULLINE DEACETYLASE"/>
    <property type="match status" value="1"/>
</dbReference>
<feature type="domain" description="Peptidase M20 dimerisation" evidence="6">
    <location>
        <begin position="200"/>
        <end position="308"/>
    </location>
</feature>
<name>K9HKY6_9PROT</name>
<comment type="caution">
    <text evidence="7">The sequence shown here is derived from an EMBL/GenBank/DDBJ whole genome shotgun (WGS) entry which is preliminary data.</text>
</comment>
<dbReference type="InterPro" id="IPR036264">
    <property type="entry name" value="Bact_exopeptidase_dim_dom"/>
</dbReference>
<dbReference type="AlphaFoldDB" id="K9HKY6"/>
<dbReference type="PANTHER" id="PTHR43808">
    <property type="entry name" value="ACETYLORNITHINE DEACETYLASE"/>
    <property type="match status" value="1"/>
</dbReference>
<evidence type="ECO:0000256" key="4">
    <source>
        <dbReference type="ARBA" id="ARBA00022833"/>
    </source>
</evidence>
<reference evidence="7 8" key="1">
    <citation type="journal article" date="2013" name="Genome Announc.">
        <title>Draft Genome Sequence of an Alphaproteobacterium, Caenispirillum salinarum AK4(T), Isolated from a Solar Saltern.</title>
        <authorList>
            <person name="Khatri I."/>
            <person name="Singh A."/>
            <person name="Korpole S."/>
            <person name="Pinnaka A.K."/>
            <person name="Subramanian S."/>
        </authorList>
    </citation>
    <scope>NUCLEOTIDE SEQUENCE [LARGE SCALE GENOMIC DNA]</scope>
    <source>
        <strain evidence="7 8">AK4</strain>
    </source>
</reference>
<proteinExistence type="predicted"/>
<keyword evidence="5" id="KW-0170">Cobalt</keyword>
<dbReference type="Proteomes" id="UP000009881">
    <property type="component" value="Unassembled WGS sequence"/>
</dbReference>
<keyword evidence="8" id="KW-1185">Reference proteome</keyword>
<dbReference type="eggNOG" id="COG0624">
    <property type="taxonomic scope" value="Bacteria"/>
</dbReference>
<sequence>MTDTAARRAALTRAVDDLHAEQTRFLAELVKVPSDNPPGDCLPHAERAAELLEAMGFTVERHAVPDDLVKANGMIRATNLVVRKRFGGDGDGGPVIALNAHGDVVAPGDGWTRDPYGAAVENGVMYGRGVAVSKSDFATYAYALKALEQTGAEGLRGTVELHLTYDEEAGGAIGPKWLLDEGISRPDYAVSAGFSYQVVTAHNGCLHLEVTVRGRSAHAAQPDSGVDAMEAATGILSALYAGRARLAERKSAVPGIGSPTLVVGLISGGINTNVVPDKVTLRIDRRMIPEETAEAAQGEIESLIREAAEVFPEVSVDVRRIMLAEPFGPVQGSDRLAVAFAEAATAAFGTAIGTTGIPLYTDARHYAAAGVPTVLYGAGPRTLLDANAHRADEKLVLDDLKRATVAVADALAVLLG</sequence>
<evidence type="ECO:0000256" key="5">
    <source>
        <dbReference type="ARBA" id="ARBA00023285"/>
    </source>
</evidence>
<keyword evidence="2" id="KW-0479">Metal-binding</keyword>
<dbReference type="InterPro" id="IPR001261">
    <property type="entry name" value="ArgE/DapE_CS"/>
</dbReference>
<dbReference type="Pfam" id="PF01546">
    <property type="entry name" value="Peptidase_M20"/>
    <property type="match status" value="1"/>
</dbReference>
<keyword evidence="3" id="KW-0378">Hydrolase</keyword>
<dbReference type="OrthoDB" id="9809784at2"/>
<dbReference type="PATRIC" id="fig|1238182.3.peg.2748"/>
<evidence type="ECO:0000259" key="6">
    <source>
        <dbReference type="Pfam" id="PF07687"/>
    </source>
</evidence>
<evidence type="ECO:0000256" key="2">
    <source>
        <dbReference type="ARBA" id="ARBA00022723"/>
    </source>
</evidence>
<evidence type="ECO:0000313" key="7">
    <source>
        <dbReference type="EMBL" id="EKV29226.1"/>
    </source>
</evidence>
<keyword evidence="4" id="KW-0862">Zinc</keyword>
<dbReference type="InterPro" id="IPR011650">
    <property type="entry name" value="Peptidase_M20_dimer"/>
</dbReference>
<organism evidence="7 8">
    <name type="scientific">Caenispirillum salinarum AK4</name>
    <dbReference type="NCBI Taxonomy" id="1238182"/>
    <lineage>
        <taxon>Bacteria</taxon>
        <taxon>Pseudomonadati</taxon>
        <taxon>Pseudomonadota</taxon>
        <taxon>Alphaproteobacteria</taxon>
        <taxon>Rhodospirillales</taxon>
        <taxon>Novispirillaceae</taxon>
        <taxon>Caenispirillum</taxon>
    </lineage>
</organism>
<dbReference type="PROSITE" id="PS00758">
    <property type="entry name" value="ARGE_DAPE_CPG2_1"/>
    <property type="match status" value="1"/>
</dbReference>
<evidence type="ECO:0000313" key="8">
    <source>
        <dbReference type="Proteomes" id="UP000009881"/>
    </source>
</evidence>
<dbReference type="Pfam" id="PF07687">
    <property type="entry name" value="M20_dimer"/>
    <property type="match status" value="1"/>
</dbReference>
<dbReference type="InterPro" id="IPR050072">
    <property type="entry name" value="Peptidase_M20A"/>
</dbReference>
<dbReference type="STRING" id="1238182.C882_0533"/>
<evidence type="ECO:0000256" key="3">
    <source>
        <dbReference type="ARBA" id="ARBA00022801"/>
    </source>
</evidence>
<accession>K9HKY6</accession>
<dbReference type="RefSeq" id="WP_009541191.1">
    <property type="nucleotide sequence ID" value="NZ_ANHY01000013.1"/>
</dbReference>
<dbReference type="GO" id="GO:0008777">
    <property type="term" value="F:acetylornithine deacetylase activity"/>
    <property type="evidence" value="ECO:0007669"/>
    <property type="project" value="TreeGrafter"/>
</dbReference>
<dbReference type="Gene3D" id="3.40.630.10">
    <property type="entry name" value="Zn peptidases"/>
    <property type="match status" value="1"/>
</dbReference>
<dbReference type="Gene3D" id="3.30.70.360">
    <property type="match status" value="1"/>
</dbReference>
<dbReference type="GO" id="GO:0046872">
    <property type="term" value="F:metal ion binding"/>
    <property type="evidence" value="ECO:0007669"/>
    <property type="project" value="UniProtKB-KW"/>
</dbReference>
<dbReference type="InterPro" id="IPR002933">
    <property type="entry name" value="Peptidase_M20"/>
</dbReference>
<dbReference type="SUPFAM" id="SSF55031">
    <property type="entry name" value="Bacterial exopeptidase dimerisation domain"/>
    <property type="match status" value="1"/>
</dbReference>